<evidence type="ECO:0000256" key="1">
    <source>
        <dbReference type="SAM" id="SignalP"/>
    </source>
</evidence>
<protein>
    <recommendedName>
        <fullName evidence="2">Amine oxidase domain-containing protein</fullName>
    </recommendedName>
</protein>
<dbReference type="InterPro" id="IPR050281">
    <property type="entry name" value="Flavin_monoamine_oxidase"/>
</dbReference>
<dbReference type="Gene3D" id="3.90.660.10">
    <property type="match status" value="1"/>
</dbReference>
<dbReference type="InterPro" id="IPR002937">
    <property type="entry name" value="Amino_oxidase"/>
</dbReference>
<organism evidence="3 4">
    <name type="scientific">Gnomoniopsis smithogilvyi</name>
    <dbReference type="NCBI Taxonomy" id="1191159"/>
    <lineage>
        <taxon>Eukaryota</taxon>
        <taxon>Fungi</taxon>
        <taxon>Dikarya</taxon>
        <taxon>Ascomycota</taxon>
        <taxon>Pezizomycotina</taxon>
        <taxon>Sordariomycetes</taxon>
        <taxon>Sordariomycetidae</taxon>
        <taxon>Diaporthales</taxon>
        <taxon>Gnomoniaceae</taxon>
        <taxon>Gnomoniopsis</taxon>
    </lineage>
</organism>
<dbReference type="OrthoDB" id="7777654at2759"/>
<gene>
    <name evidence="3" type="ORF">N0V93_002301</name>
</gene>
<dbReference type="InterPro" id="IPR036188">
    <property type="entry name" value="FAD/NAD-bd_sf"/>
</dbReference>
<evidence type="ECO:0000313" key="4">
    <source>
        <dbReference type="Proteomes" id="UP001140453"/>
    </source>
</evidence>
<dbReference type="SUPFAM" id="SSF51905">
    <property type="entry name" value="FAD/NAD(P)-binding domain"/>
    <property type="match status" value="1"/>
</dbReference>
<dbReference type="Pfam" id="PF01593">
    <property type="entry name" value="Amino_oxidase"/>
    <property type="match status" value="1"/>
</dbReference>
<dbReference type="SUPFAM" id="SSF54373">
    <property type="entry name" value="FAD-linked reductases, C-terminal domain"/>
    <property type="match status" value="1"/>
</dbReference>
<keyword evidence="4" id="KW-1185">Reference proteome</keyword>
<dbReference type="EMBL" id="JAPEVB010000002">
    <property type="protein sequence ID" value="KAJ4393094.1"/>
    <property type="molecule type" value="Genomic_DNA"/>
</dbReference>
<comment type="caution">
    <text evidence="3">The sequence shown here is derived from an EMBL/GenBank/DDBJ whole genome shotgun (WGS) entry which is preliminary data.</text>
</comment>
<dbReference type="Proteomes" id="UP001140453">
    <property type="component" value="Unassembled WGS sequence"/>
</dbReference>
<dbReference type="GO" id="GO:0009063">
    <property type="term" value="P:amino acid catabolic process"/>
    <property type="evidence" value="ECO:0007669"/>
    <property type="project" value="TreeGrafter"/>
</dbReference>
<evidence type="ECO:0000313" key="3">
    <source>
        <dbReference type="EMBL" id="KAJ4393094.1"/>
    </source>
</evidence>
<feature type="domain" description="Amine oxidase" evidence="2">
    <location>
        <begin position="84"/>
        <end position="569"/>
    </location>
</feature>
<dbReference type="GO" id="GO:0001716">
    <property type="term" value="F:L-amino-acid oxidase activity"/>
    <property type="evidence" value="ECO:0007669"/>
    <property type="project" value="TreeGrafter"/>
</dbReference>
<dbReference type="Gene3D" id="3.50.50.60">
    <property type="entry name" value="FAD/NAD(P)-binding domain"/>
    <property type="match status" value="1"/>
</dbReference>
<sequence>MMAFNRFSTLVAALLLTHSIASPVSSSKTRQTDGICSIGNNYASDPRATFFRGVVDASDYCNHEKVPTPAGIPLKVGIVGAGAAGLYAAVLLDSLGIDYDIYEASDRIGGRIYTYRFSESSDPEDPAYYDYYDVGAMRFPNMTYMDRVIGQQSCALIPYINSHKPAASHSVDKIHYAFTANNTFRLYNGVLAFNQAGTSPDTFNVDLGNTTFDGLDSGKLWLSQVSTMASNLTANFDNGFEQLMAYDSLSVRAYLLSQGYTNGQINWMETVNDATDHYDTYSMSQAVLEQWVFSSTDINQWTAINGGMGKITDGMCEIIKKKPFMNSRVTKIGTNSDGTMNLVVNGTTQTYAHIISTVPLGALQVIDMIDLDLEYFEKSAIRQLQYDPAMKIGMKFKSRWWENLPSGSFQGGQSFTDRPIRRPVYPSYGLNVPGAPGTMIASYTWGQDASRLGAYLNPHNTPGQEPSEPDSFDRLVNLTLTDMALLNNVTFDFLWDQYEEAHAYDWYQSENFVGAFAIFAPGQFSSMMPYLMTPAAKGHMHFGGEALSSGHAWIIGAVNSAYRNVVEVLATENLGDKLDELVYKWGLIDEVDMGWYEWTPQNSAS</sequence>
<dbReference type="Gene3D" id="1.10.10.1620">
    <property type="match status" value="1"/>
</dbReference>
<accession>A0A9W8YUI5</accession>
<evidence type="ECO:0000259" key="2">
    <source>
        <dbReference type="Pfam" id="PF01593"/>
    </source>
</evidence>
<proteinExistence type="predicted"/>
<reference evidence="3" key="1">
    <citation type="submission" date="2022-10" db="EMBL/GenBank/DDBJ databases">
        <title>Tapping the CABI collections for fungal endophytes: first genome assemblies for Collariella, Neodidymelliopsis, Ascochyta clinopodiicola, Didymella pomorum, Didymosphaeria variabile, Neocosmospora piperis and Neocucurbitaria cava.</title>
        <authorList>
            <person name="Hill R."/>
        </authorList>
    </citation>
    <scope>NUCLEOTIDE SEQUENCE</scope>
    <source>
        <strain evidence="3">IMI 355082</strain>
    </source>
</reference>
<feature type="signal peptide" evidence="1">
    <location>
        <begin position="1"/>
        <end position="26"/>
    </location>
</feature>
<feature type="chain" id="PRO_5040882738" description="Amine oxidase domain-containing protein" evidence="1">
    <location>
        <begin position="27"/>
        <end position="605"/>
    </location>
</feature>
<name>A0A9W8YUI5_9PEZI</name>
<keyword evidence="1" id="KW-0732">Signal</keyword>
<dbReference type="PANTHER" id="PTHR10742">
    <property type="entry name" value="FLAVIN MONOAMINE OXIDASE"/>
    <property type="match status" value="1"/>
</dbReference>
<dbReference type="AlphaFoldDB" id="A0A9W8YUI5"/>
<dbReference type="PANTHER" id="PTHR10742:SF342">
    <property type="entry name" value="AMINE OXIDASE"/>
    <property type="match status" value="1"/>
</dbReference>